<dbReference type="InterPro" id="IPR032466">
    <property type="entry name" value="Metal_Hydrolase"/>
</dbReference>
<protein>
    <submittedName>
        <fullName evidence="4">Amidohydrolase family protein</fullName>
    </submittedName>
</protein>
<name>A0ABU2V153_9ACTN</name>
<proteinExistence type="predicted"/>
<dbReference type="EMBL" id="JAVREZ010000001">
    <property type="protein sequence ID" value="MDT0479143.1"/>
    <property type="molecule type" value="Genomic_DNA"/>
</dbReference>
<accession>A0ABU2V153</accession>
<dbReference type="Gene3D" id="3.20.20.140">
    <property type="entry name" value="Metal-dependent hydrolases"/>
    <property type="match status" value="1"/>
</dbReference>
<organism evidence="4 5">
    <name type="scientific">Streptomyces doebereineriae</name>
    <dbReference type="NCBI Taxonomy" id="3075528"/>
    <lineage>
        <taxon>Bacteria</taxon>
        <taxon>Bacillati</taxon>
        <taxon>Actinomycetota</taxon>
        <taxon>Actinomycetes</taxon>
        <taxon>Kitasatosporales</taxon>
        <taxon>Streptomycetaceae</taxon>
        <taxon>Streptomyces</taxon>
    </lineage>
</organism>
<dbReference type="Pfam" id="PF04909">
    <property type="entry name" value="Amidohydro_2"/>
    <property type="match status" value="1"/>
</dbReference>
<evidence type="ECO:0000313" key="4">
    <source>
        <dbReference type="EMBL" id="MDT0479143.1"/>
    </source>
</evidence>
<evidence type="ECO:0000313" key="5">
    <source>
        <dbReference type="Proteomes" id="UP001183824"/>
    </source>
</evidence>
<dbReference type="InterPro" id="IPR006680">
    <property type="entry name" value="Amidohydro-rel"/>
</dbReference>
<dbReference type="InterPro" id="IPR032465">
    <property type="entry name" value="ACMSD"/>
</dbReference>
<feature type="compositionally biased region" description="Basic and acidic residues" evidence="2">
    <location>
        <begin position="89"/>
        <end position="98"/>
    </location>
</feature>
<feature type="domain" description="Amidohydrolase-related" evidence="3">
    <location>
        <begin position="128"/>
        <end position="420"/>
    </location>
</feature>
<dbReference type="PANTHER" id="PTHR21240:SF30">
    <property type="entry name" value="AMIDOHYDROLASE-RELATED DOMAIN-CONTAINING PROTEIN-RELATED"/>
    <property type="match status" value="1"/>
</dbReference>
<gene>
    <name evidence="4" type="ORF">RNB18_02880</name>
</gene>
<keyword evidence="1" id="KW-0456">Lyase</keyword>
<keyword evidence="5" id="KW-1185">Reference proteome</keyword>
<dbReference type="Proteomes" id="UP001183824">
    <property type="component" value="Unassembled WGS sequence"/>
</dbReference>
<reference evidence="5" key="1">
    <citation type="submission" date="2023-07" db="EMBL/GenBank/DDBJ databases">
        <title>30 novel species of actinomycetes from the DSMZ collection.</title>
        <authorList>
            <person name="Nouioui I."/>
        </authorList>
    </citation>
    <scope>NUCLEOTIDE SEQUENCE [LARGE SCALE GENOMIC DNA]</scope>
    <source>
        <strain evidence="5">DSM 41640</strain>
    </source>
</reference>
<dbReference type="InterPro" id="IPR006311">
    <property type="entry name" value="TAT_signal"/>
</dbReference>
<feature type="region of interest" description="Disordered" evidence="2">
    <location>
        <begin position="1"/>
        <end position="24"/>
    </location>
</feature>
<sequence length="420" mass="45376">MPDDRPVQAVTPPAEPRPKPPTEATRRRFIAATAAASGAAVVGGLVAGSPARAAEAAPGRHVSTAVAGVQGADPRHPTPVPPPRPAGGRSKDHRNTSEEKMRIVAVEEAFSVPGAIRQEAAIRQHMAAPEAIKQEWFRRLDDLTELRLADMDANGVDVQVLSYSTPGVEVIEDPAEAVAAARRINDYLAKAIAAHPSRFAGFATLPLQDPKAAVVELRRAVTELGFKGVLHNDHVRGHYLDEPQFRPVWAELERLGVTLYLHPAVVPADNWHVFDGYPVLVGPSWGWTATTGAHALRLIYGGVFDEFPRASLMLGHMGELLPFQMARLDSRYDQVHAEHRVQHLPSYYLRNNVYVTTSGVMSHAALLGAVHAVGVDRVLFSIDYPFESSAEAVGFLRSAPYAPADLASIAHGNAERVLGL</sequence>
<feature type="region of interest" description="Disordered" evidence="2">
    <location>
        <begin position="50"/>
        <end position="98"/>
    </location>
</feature>
<dbReference type="RefSeq" id="WP_311712532.1">
    <property type="nucleotide sequence ID" value="NZ_JAVREZ010000001.1"/>
</dbReference>
<feature type="compositionally biased region" description="Low complexity" evidence="2">
    <location>
        <begin position="50"/>
        <end position="60"/>
    </location>
</feature>
<comment type="caution">
    <text evidence="4">The sequence shown here is derived from an EMBL/GenBank/DDBJ whole genome shotgun (WGS) entry which is preliminary data.</text>
</comment>
<evidence type="ECO:0000256" key="2">
    <source>
        <dbReference type="SAM" id="MobiDB-lite"/>
    </source>
</evidence>
<dbReference type="SUPFAM" id="SSF51556">
    <property type="entry name" value="Metallo-dependent hydrolases"/>
    <property type="match status" value="1"/>
</dbReference>
<dbReference type="PROSITE" id="PS51318">
    <property type="entry name" value="TAT"/>
    <property type="match status" value="1"/>
</dbReference>
<dbReference type="PANTHER" id="PTHR21240">
    <property type="entry name" value="2-AMINO-3-CARBOXYLMUCONATE-6-SEMIALDEHYDE DECARBOXYLASE"/>
    <property type="match status" value="1"/>
</dbReference>
<evidence type="ECO:0000259" key="3">
    <source>
        <dbReference type="Pfam" id="PF04909"/>
    </source>
</evidence>
<evidence type="ECO:0000256" key="1">
    <source>
        <dbReference type="ARBA" id="ARBA00023239"/>
    </source>
</evidence>